<evidence type="ECO:0000313" key="2">
    <source>
        <dbReference type="Proteomes" id="UP000470302"/>
    </source>
</evidence>
<proteinExistence type="predicted"/>
<dbReference type="EMBL" id="WWCW01000003">
    <property type="protein sequence ID" value="MYM85913.1"/>
    <property type="molecule type" value="Genomic_DNA"/>
</dbReference>
<dbReference type="InterPro" id="IPR021398">
    <property type="entry name" value="DUF3037"/>
</dbReference>
<gene>
    <name evidence="1" type="ORF">GTP91_01830</name>
</gene>
<accession>A0A845FU01</accession>
<protein>
    <submittedName>
        <fullName evidence="1">DUF3037 domain-containing protein</fullName>
    </submittedName>
</protein>
<dbReference type="AlphaFoldDB" id="A0A845FU01"/>
<sequence>MNIACHYAIVRFTPFIETGEFANVGLVMLAPGIRFFGFKLLVNRYARVTNFFEGLDPKVFKASIGDLNEEMERLDLILGQTGSYDKEALLRIWTELIKPRETMLRFSEPRLVLAEDCTSKLHELYDYYVGHNFANKEYQEKLLERDVSGWLRDAGLQNKFHAARIGNEEYHAHFPFVAGTEEHPEKIIKPLNLNYTDAAKIIDHGGQWLYRIDSLKKRDLLPPQVLFAVKGPEANEPTPRGRAQGEIVAELKAKNVIVVSHDNVAPILAFARSSPATLPPPDSR</sequence>
<organism evidence="1 2">
    <name type="scientific">Duganella vulcania</name>
    <dbReference type="NCBI Taxonomy" id="2692166"/>
    <lineage>
        <taxon>Bacteria</taxon>
        <taxon>Pseudomonadati</taxon>
        <taxon>Pseudomonadota</taxon>
        <taxon>Betaproteobacteria</taxon>
        <taxon>Burkholderiales</taxon>
        <taxon>Oxalobacteraceae</taxon>
        <taxon>Telluria group</taxon>
        <taxon>Duganella</taxon>
    </lineage>
</organism>
<dbReference type="Proteomes" id="UP000470302">
    <property type="component" value="Unassembled WGS sequence"/>
</dbReference>
<name>A0A845FU01_9BURK</name>
<dbReference type="RefSeq" id="WP_161095231.1">
    <property type="nucleotide sequence ID" value="NZ_WWCW01000003.1"/>
</dbReference>
<evidence type="ECO:0000313" key="1">
    <source>
        <dbReference type="EMBL" id="MYM85913.1"/>
    </source>
</evidence>
<reference evidence="1 2" key="1">
    <citation type="submission" date="2020-01" db="EMBL/GenBank/DDBJ databases">
        <title>Novel species isolated from a subtropical stream in China.</title>
        <authorList>
            <person name="Lu H."/>
        </authorList>
    </citation>
    <scope>NUCLEOTIDE SEQUENCE [LARGE SCALE GENOMIC DNA]</scope>
    <source>
        <strain evidence="1 2">FT82W</strain>
    </source>
</reference>
<comment type="caution">
    <text evidence="1">The sequence shown here is derived from an EMBL/GenBank/DDBJ whole genome shotgun (WGS) entry which is preliminary data.</text>
</comment>
<dbReference type="Pfam" id="PF11236">
    <property type="entry name" value="DUF3037"/>
    <property type="match status" value="1"/>
</dbReference>